<feature type="compositionally biased region" description="Basic and acidic residues" evidence="1">
    <location>
        <begin position="140"/>
        <end position="149"/>
    </location>
</feature>
<feature type="region of interest" description="Disordered" evidence="1">
    <location>
        <begin position="240"/>
        <end position="285"/>
    </location>
</feature>
<feature type="compositionally biased region" description="Pro residues" evidence="1">
    <location>
        <begin position="245"/>
        <end position="255"/>
    </location>
</feature>
<accession>A0A8B7Z062</accession>
<feature type="compositionally biased region" description="Polar residues" evidence="1">
    <location>
        <begin position="257"/>
        <end position="279"/>
    </location>
</feature>
<evidence type="ECO:0000256" key="1">
    <source>
        <dbReference type="SAM" id="MobiDB-lite"/>
    </source>
</evidence>
<feature type="compositionally biased region" description="Acidic residues" evidence="1">
    <location>
        <begin position="1"/>
        <end position="16"/>
    </location>
</feature>
<evidence type="ECO:0000313" key="3">
    <source>
        <dbReference type="RefSeq" id="XP_022098160.1"/>
    </source>
</evidence>
<dbReference type="AlphaFoldDB" id="A0A8B7Z062"/>
<keyword evidence="2" id="KW-1185">Reference proteome</keyword>
<feature type="region of interest" description="Disordered" evidence="1">
    <location>
        <begin position="1"/>
        <end position="149"/>
    </location>
</feature>
<evidence type="ECO:0000313" key="2">
    <source>
        <dbReference type="Proteomes" id="UP000694845"/>
    </source>
</evidence>
<feature type="compositionally biased region" description="Low complexity" evidence="1">
    <location>
        <begin position="76"/>
        <end position="90"/>
    </location>
</feature>
<protein>
    <submittedName>
        <fullName evidence="3">Serine/arginine repetitive matrix protein 2-like isoform X1</fullName>
    </submittedName>
</protein>
<dbReference type="OrthoDB" id="71407at2759"/>
<dbReference type="RefSeq" id="XP_022098160.1">
    <property type="nucleotide sequence ID" value="XM_022242468.1"/>
</dbReference>
<dbReference type="GeneID" id="110983307"/>
<proteinExistence type="predicted"/>
<name>A0A8B7Z062_ACAPL</name>
<dbReference type="Proteomes" id="UP000694845">
    <property type="component" value="Unplaced"/>
</dbReference>
<gene>
    <name evidence="3" type="primary">LOC110983307</name>
</gene>
<organism evidence="2 3">
    <name type="scientific">Acanthaster planci</name>
    <name type="common">Crown-of-thorns starfish</name>
    <dbReference type="NCBI Taxonomy" id="133434"/>
    <lineage>
        <taxon>Eukaryota</taxon>
        <taxon>Metazoa</taxon>
        <taxon>Echinodermata</taxon>
        <taxon>Eleutherozoa</taxon>
        <taxon>Asterozoa</taxon>
        <taxon>Asteroidea</taxon>
        <taxon>Valvatacea</taxon>
        <taxon>Valvatida</taxon>
        <taxon>Acanthasteridae</taxon>
        <taxon>Acanthaster</taxon>
    </lineage>
</organism>
<dbReference type="OMA" id="ELMSEYM"/>
<feature type="compositionally biased region" description="Low complexity" evidence="1">
    <location>
        <begin position="113"/>
        <end position="122"/>
    </location>
</feature>
<sequence>MAGGDDEIPPLEDMSDVLEHAKHIQSLKESSSSSTLPSGCVKTGIDAPTDVTSGNASSTSPDDASLRSSDTKETTTKASSQMAKSTSSSTGGFGGMKKGFLIGGPSKKHTSHGKSLASSSKSVPAADLKPVGGEEIPLIRPKEGSRDAREQYRIDEVQEALKTTAPLLQNKEWITEDLLSNLEKHPRLARQLTDPRFAQAVSKFQRNPQQAMEEYKGNAEVQQFFRDFCALLGNHFSTMGGASPPSVPSSAPPPQDTIRTPNQSSRADIKVKSSTNPKQATAADETEIRQILADPEIREILMDQKMQRLIETLRTNPDQGQGIIHSAGPEMQAKIHKLVNAGLLGFAP</sequence>
<dbReference type="Gene3D" id="1.10.260.100">
    <property type="match status" value="2"/>
</dbReference>
<feature type="compositionally biased region" description="Polar residues" evidence="1">
    <location>
        <begin position="50"/>
        <end position="68"/>
    </location>
</feature>
<reference evidence="3" key="1">
    <citation type="submission" date="2025-08" db="UniProtKB">
        <authorList>
            <consortium name="RefSeq"/>
        </authorList>
    </citation>
    <scope>IDENTIFICATION</scope>
</reference>
<dbReference type="KEGG" id="aplc:110983307"/>